<dbReference type="InterPro" id="IPR007172">
    <property type="entry name" value="DUF374"/>
</dbReference>
<dbReference type="AlphaFoldDB" id="I3XV19"/>
<protein>
    <recommendedName>
        <fullName evidence="2">DUF374 domain-containing protein</fullName>
    </recommendedName>
</protein>
<evidence type="ECO:0000313" key="4">
    <source>
        <dbReference type="Proteomes" id="UP000006176"/>
    </source>
</evidence>
<sequence>MANVFSKSFKRKVLVWCIPPLVYCFVKILFFTCKKRFHIGINGSHTPSIYAIWHGELLMAAMAYTSYSKRVHIDTIVSQHFDGDLVAKLMRLFGGGTIRGSSSKGGILALRYALKALQMGRDIGITPDGPRGPRHSVADGAAALARMKQVPIITMHCKPSSSWQMRSWDRFCIPKPFCTLDFYYSDPFYVHELSLDEAKALIQKRLLEPIDV</sequence>
<dbReference type="Proteomes" id="UP000006176">
    <property type="component" value="Chromosome"/>
</dbReference>
<dbReference type="HOGENOM" id="CLU_086327_0_0_7"/>
<dbReference type="EMBL" id="CP003333">
    <property type="protein sequence ID" value="AFL67793.1"/>
    <property type="molecule type" value="Genomic_DNA"/>
</dbReference>
<keyword evidence="1" id="KW-0812">Transmembrane</keyword>
<dbReference type="CDD" id="cd07983">
    <property type="entry name" value="LPLAT_DUF374-like"/>
    <property type="match status" value="1"/>
</dbReference>
<dbReference type="Pfam" id="PF04028">
    <property type="entry name" value="DUF374"/>
    <property type="match status" value="1"/>
</dbReference>
<organism evidence="3 4">
    <name type="scientific">Sulfurospirillum barnesii (strain ATCC 700032 / DSM 10660 / SES-3)</name>
    <dbReference type="NCBI Taxonomy" id="760154"/>
    <lineage>
        <taxon>Bacteria</taxon>
        <taxon>Pseudomonadati</taxon>
        <taxon>Campylobacterota</taxon>
        <taxon>Epsilonproteobacteria</taxon>
        <taxon>Campylobacterales</taxon>
        <taxon>Sulfurospirillaceae</taxon>
        <taxon>Sulfurospirillum</taxon>
    </lineage>
</organism>
<name>I3XV19_SULBS</name>
<evidence type="ECO:0000259" key="2">
    <source>
        <dbReference type="Pfam" id="PF04028"/>
    </source>
</evidence>
<dbReference type="KEGG" id="sba:Sulba_0475"/>
<keyword evidence="4" id="KW-1185">Reference proteome</keyword>
<accession>I3XV19</accession>
<feature type="domain" description="DUF374" evidence="2">
    <location>
        <begin position="67"/>
        <end position="134"/>
    </location>
</feature>
<keyword evidence="1" id="KW-0472">Membrane</keyword>
<dbReference type="PATRIC" id="fig|760154.4.peg.473"/>
<gene>
    <name evidence="3" type="ordered locus">Sulba_0475</name>
</gene>
<proteinExistence type="predicted"/>
<evidence type="ECO:0000313" key="3">
    <source>
        <dbReference type="EMBL" id="AFL67793.1"/>
    </source>
</evidence>
<evidence type="ECO:0000256" key="1">
    <source>
        <dbReference type="SAM" id="Phobius"/>
    </source>
</evidence>
<feature type="transmembrane region" description="Helical" evidence="1">
    <location>
        <begin position="13"/>
        <end position="33"/>
    </location>
</feature>
<dbReference type="STRING" id="760154.Sulba_0475"/>
<dbReference type="eggNOG" id="COG2121">
    <property type="taxonomic scope" value="Bacteria"/>
</dbReference>
<reference evidence="3 4" key="1">
    <citation type="submission" date="2012-06" db="EMBL/GenBank/DDBJ databases">
        <title>Complete sequence of Sulfurospirillum barnesii SES-3.</title>
        <authorList>
            <consortium name="US DOE Joint Genome Institute"/>
            <person name="Lucas S."/>
            <person name="Han J."/>
            <person name="Lapidus A."/>
            <person name="Cheng J.-F."/>
            <person name="Goodwin L."/>
            <person name="Pitluck S."/>
            <person name="Peters L."/>
            <person name="Ovchinnikova G."/>
            <person name="Lu M."/>
            <person name="Detter J.C."/>
            <person name="Han C."/>
            <person name="Tapia R."/>
            <person name="Land M."/>
            <person name="Hauser L."/>
            <person name="Kyrpides N."/>
            <person name="Ivanova N."/>
            <person name="Pagani I."/>
            <person name="Stolz J."/>
            <person name="Arkin A."/>
            <person name="Dehal P."/>
            <person name="Oremland R."/>
            <person name="Saltikov C."/>
            <person name="Basu P."/>
            <person name="Hollibaugh J."/>
            <person name="Newman D."/>
            <person name="Stolyar S."/>
            <person name="Hazen T."/>
            <person name="Woyke T."/>
        </authorList>
    </citation>
    <scope>NUCLEOTIDE SEQUENCE [LARGE SCALE GENOMIC DNA]</scope>
    <source>
        <strain evidence="4">ATCC 700032 / DSM 10660 / SES-3</strain>
    </source>
</reference>
<keyword evidence="1" id="KW-1133">Transmembrane helix</keyword>